<proteinExistence type="predicted"/>
<reference evidence="2 3" key="1">
    <citation type="submission" date="2023-07" db="EMBL/GenBank/DDBJ databases">
        <title>Sorghum-associated microbial communities from plants grown in Nebraska, USA.</title>
        <authorList>
            <person name="Schachtman D."/>
        </authorList>
    </citation>
    <scope>NUCLEOTIDE SEQUENCE [LARGE SCALE GENOMIC DNA]</scope>
    <source>
        <strain evidence="2 3">596</strain>
    </source>
</reference>
<accession>A0ABU1PFH0</accession>
<dbReference type="EMBL" id="JAVDSJ010000003">
    <property type="protein sequence ID" value="MDR6584681.1"/>
    <property type="molecule type" value="Genomic_DNA"/>
</dbReference>
<comment type="caution">
    <text evidence="2">The sequence shown here is derived from an EMBL/GenBank/DDBJ whole genome shotgun (WGS) entry which is preliminary data.</text>
</comment>
<dbReference type="RefSeq" id="WP_146012865.1">
    <property type="nucleotide sequence ID" value="NZ_JAVDSJ010000003.1"/>
</dbReference>
<organism evidence="2 3">
    <name type="scientific">Herbaspirillum frisingense</name>
    <dbReference type="NCBI Taxonomy" id="92645"/>
    <lineage>
        <taxon>Bacteria</taxon>
        <taxon>Pseudomonadati</taxon>
        <taxon>Pseudomonadota</taxon>
        <taxon>Betaproteobacteria</taxon>
        <taxon>Burkholderiales</taxon>
        <taxon>Oxalobacteraceae</taxon>
        <taxon>Herbaspirillum</taxon>
    </lineage>
</organism>
<keyword evidence="3" id="KW-1185">Reference proteome</keyword>
<protein>
    <submittedName>
        <fullName evidence="2">Uncharacterized protein</fullName>
    </submittedName>
</protein>
<feature type="compositionally biased region" description="Basic and acidic residues" evidence="1">
    <location>
        <begin position="62"/>
        <end position="86"/>
    </location>
</feature>
<gene>
    <name evidence="2" type="ORF">J2W50_002891</name>
</gene>
<name>A0ABU1PFH0_9BURK</name>
<sequence>MSDTKLPMDQRNEDREHLSPRGHPQQHQGHKPNQEQVGGGEDRIRKPANDVGSNGSQPQQHEVSKGLYEKPNKDHLTLVKKAGSRD</sequence>
<evidence type="ECO:0000256" key="1">
    <source>
        <dbReference type="SAM" id="MobiDB-lite"/>
    </source>
</evidence>
<evidence type="ECO:0000313" key="2">
    <source>
        <dbReference type="EMBL" id="MDR6584681.1"/>
    </source>
</evidence>
<feature type="compositionally biased region" description="Polar residues" evidence="1">
    <location>
        <begin position="51"/>
        <end position="61"/>
    </location>
</feature>
<feature type="region of interest" description="Disordered" evidence="1">
    <location>
        <begin position="1"/>
        <end position="86"/>
    </location>
</feature>
<evidence type="ECO:0000313" key="3">
    <source>
        <dbReference type="Proteomes" id="UP001260715"/>
    </source>
</evidence>
<dbReference type="Proteomes" id="UP001260715">
    <property type="component" value="Unassembled WGS sequence"/>
</dbReference>
<feature type="compositionally biased region" description="Basic and acidic residues" evidence="1">
    <location>
        <begin position="1"/>
        <end position="19"/>
    </location>
</feature>